<organism evidence="1 2">
    <name type="scientific">Lepidopterella palustris CBS 459.81</name>
    <dbReference type="NCBI Taxonomy" id="1314670"/>
    <lineage>
        <taxon>Eukaryota</taxon>
        <taxon>Fungi</taxon>
        <taxon>Dikarya</taxon>
        <taxon>Ascomycota</taxon>
        <taxon>Pezizomycotina</taxon>
        <taxon>Dothideomycetes</taxon>
        <taxon>Pleosporomycetidae</taxon>
        <taxon>Mytilinidiales</taxon>
        <taxon>Argynnaceae</taxon>
        <taxon>Lepidopterella</taxon>
    </lineage>
</organism>
<accession>A0A8E2EFZ7</accession>
<keyword evidence="2" id="KW-1185">Reference proteome</keyword>
<dbReference type="SUPFAM" id="SSF57667">
    <property type="entry name" value="beta-beta-alpha zinc fingers"/>
    <property type="match status" value="1"/>
</dbReference>
<proteinExistence type="predicted"/>
<dbReference type="Proteomes" id="UP000250266">
    <property type="component" value="Unassembled WGS sequence"/>
</dbReference>
<dbReference type="AlphaFoldDB" id="A0A8E2EFZ7"/>
<evidence type="ECO:0000313" key="1">
    <source>
        <dbReference type="EMBL" id="OCK83326.1"/>
    </source>
</evidence>
<name>A0A8E2EFZ7_9PEZI</name>
<dbReference type="InterPro" id="IPR036236">
    <property type="entry name" value="Znf_C2H2_sf"/>
</dbReference>
<protein>
    <recommendedName>
        <fullName evidence="3">C2H2-type domain-containing protein</fullName>
    </recommendedName>
</protein>
<sequence length="67" mass="7830">PKPRCWEHGCNGRAFSTRSNLIRHQIEKSQARRTCKCPRCGAVFSRTSARNQHVAKRSCNRIRRYSN</sequence>
<dbReference type="OrthoDB" id="5366256at2759"/>
<dbReference type="EMBL" id="KV744864">
    <property type="protein sequence ID" value="OCK83326.1"/>
    <property type="molecule type" value="Genomic_DNA"/>
</dbReference>
<evidence type="ECO:0008006" key="3">
    <source>
        <dbReference type="Google" id="ProtNLM"/>
    </source>
</evidence>
<feature type="non-terminal residue" evidence="1">
    <location>
        <position position="67"/>
    </location>
</feature>
<feature type="non-terminal residue" evidence="1">
    <location>
        <position position="1"/>
    </location>
</feature>
<dbReference type="Gene3D" id="3.30.160.60">
    <property type="entry name" value="Classic Zinc Finger"/>
    <property type="match status" value="1"/>
</dbReference>
<gene>
    <name evidence="1" type="ORF">K432DRAFT_281844</name>
</gene>
<evidence type="ECO:0000313" key="2">
    <source>
        <dbReference type="Proteomes" id="UP000250266"/>
    </source>
</evidence>
<reference evidence="1 2" key="1">
    <citation type="journal article" date="2016" name="Nat. Commun.">
        <title>Ectomycorrhizal ecology is imprinted in the genome of the dominant symbiotic fungus Cenococcum geophilum.</title>
        <authorList>
            <consortium name="DOE Joint Genome Institute"/>
            <person name="Peter M."/>
            <person name="Kohler A."/>
            <person name="Ohm R.A."/>
            <person name="Kuo A."/>
            <person name="Krutzmann J."/>
            <person name="Morin E."/>
            <person name="Arend M."/>
            <person name="Barry K.W."/>
            <person name="Binder M."/>
            <person name="Choi C."/>
            <person name="Clum A."/>
            <person name="Copeland A."/>
            <person name="Grisel N."/>
            <person name="Haridas S."/>
            <person name="Kipfer T."/>
            <person name="LaButti K."/>
            <person name="Lindquist E."/>
            <person name="Lipzen A."/>
            <person name="Maire R."/>
            <person name="Meier B."/>
            <person name="Mihaltcheva S."/>
            <person name="Molinier V."/>
            <person name="Murat C."/>
            <person name="Poggeler S."/>
            <person name="Quandt C.A."/>
            <person name="Sperisen C."/>
            <person name="Tritt A."/>
            <person name="Tisserant E."/>
            <person name="Crous P.W."/>
            <person name="Henrissat B."/>
            <person name="Nehls U."/>
            <person name="Egli S."/>
            <person name="Spatafora J.W."/>
            <person name="Grigoriev I.V."/>
            <person name="Martin F.M."/>
        </authorList>
    </citation>
    <scope>NUCLEOTIDE SEQUENCE [LARGE SCALE GENOMIC DNA]</scope>
    <source>
        <strain evidence="1 2">CBS 459.81</strain>
    </source>
</reference>